<dbReference type="GO" id="GO:0000338">
    <property type="term" value="P:protein deneddylation"/>
    <property type="evidence" value="ECO:0007669"/>
    <property type="project" value="TreeGrafter"/>
</dbReference>
<evidence type="ECO:0000313" key="7">
    <source>
        <dbReference type="RefSeq" id="XP_033461332.1"/>
    </source>
</evidence>
<protein>
    <submittedName>
        <fullName evidence="7">Cysteine proteinase</fullName>
    </submittedName>
</protein>
<reference evidence="7" key="1">
    <citation type="submission" date="2020-01" db="EMBL/GenBank/DDBJ databases">
        <authorList>
            <consortium name="DOE Joint Genome Institute"/>
            <person name="Haridas S."/>
            <person name="Albert R."/>
            <person name="Binder M."/>
            <person name="Bloem J."/>
            <person name="Labutti K."/>
            <person name="Salamov A."/>
            <person name="Andreopoulos B."/>
            <person name="Baker S.E."/>
            <person name="Barry K."/>
            <person name="Bills G."/>
            <person name="Bluhm B.H."/>
            <person name="Cannon C."/>
            <person name="Castanera R."/>
            <person name="Culley D.E."/>
            <person name="Daum C."/>
            <person name="Ezra D."/>
            <person name="Gonzalez J.B."/>
            <person name="Henrissat B."/>
            <person name="Kuo A."/>
            <person name="Liang C."/>
            <person name="Lipzen A."/>
            <person name="Lutzoni F."/>
            <person name="Magnuson J."/>
            <person name="Mondo S."/>
            <person name="Nolan M."/>
            <person name="Ohm R."/>
            <person name="Pangilinan J."/>
            <person name="Park H.-J."/>
            <person name="Ramirez L."/>
            <person name="Alfaro M."/>
            <person name="Sun H."/>
            <person name="Tritt A."/>
            <person name="Yoshinaga Y."/>
            <person name="Zwiers L.-H."/>
            <person name="Turgeon B.G."/>
            <person name="Goodwin S.B."/>
            <person name="Spatafora J.W."/>
            <person name="Crous P.W."/>
            <person name="Grigoriev I.V."/>
        </authorList>
    </citation>
    <scope>NUCLEOTIDE SEQUENCE</scope>
    <source>
        <strain evidence="7">CBS 342.82</strain>
    </source>
</reference>
<keyword evidence="4" id="KW-0788">Thiol protease</keyword>
<dbReference type="PANTHER" id="PTHR46468">
    <property type="entry name" value="SENTRIN-SPECIFIC PROTEASE 8"/>
    <property type="match status" value="1"/>
</dbReference>
<dbReference type="AlphaFoldDB" id="A0A6J3M8B2"/>
<dbReference type="PANTHER" id="PTHR46468:SF1">
    <property type="entry name" value="SENTRIN-SPECIFIC PROTEASE 8"/>
    <property type="match status" value="1"/>
</dbReference>
<keyword evidence="6" id="KW-1185">Reference proteome</keyword>
<organism evidence="7">
    <name type="scientific">Dissoconium aciculare CBS 342.82</name>
    <dbReference type="NCBI Taxonomy" id="1314786"/>
    <lineage>
        <taxon>Eukaryota</taxon>
        <taxon>Fungi</taxon>
        <taxon>Dikarya</taxon>
        <taxon>Ascomycota</taxon>
        <taxon>Pezizomycotina</taxon>
        <taxon>Dothideomycetes</taxon>
        <taxon>Dothideomycetidae</taxon>
        <taxon>Mycosphaerellales</taxon>
        <taxon>Dissoconiaceae</taxon>
        <taxon>Dissoconium</taxon>
    </lineage>
</organism>
<keyword evidence="2" id="KW-0645">Protease</keyword>
<dbReference type="InterPro" id="IPR044613">
    <property type="entry name" value="Nep1/2-like"/>
</dbReference>
<sequence>MSDTDYDGVRLSKKDLASVKSEILSDDAMAFWQEHLENSILNGSQKYILLRPSAGMRLLHDSEDAADIMQGAISAQTMHLFIPLRTRMNPHWSLLLVSIQDGVACHYDPQIPMNRSASERVTGKISTILNKQFTYYSVPNVPQQINTKDSGVMVNFYMQHLIKKLQATHVSEKTDASILARAVDVKAERKDMLKLIEAKRKSVGARFMLDD</sequence>
<dbReference type="OrthoDB" id="3650307at2759"/>
<accession>A0A6J3M8B2</accession>
<evidence type="ECO:0000259" key="5">
    <source>
        <dbReference type="PROSITE" id="PS50600"/>
    </source>
</evidence>
<comment type="similarity">
    <text evidence="1">Belongs to the peptidase C48 family.</text>
</comment>
<dbReference type="GeneID" id="54359004"/>
<dbReference type="Pfam" id="PF02902">
    <property type="entry name" value="Peptidase_C48"/>
    <property type="match status" value="1"/>
</dbReference>
<dbReference type="GO" id="GO:0008234">
    <property type="term" value="F:cysteine-type peptidase activity"/>
    <property type="evidence" value="ECO:0007669"/>
    <property type="project" value="UniProtKB-KW"/>
</dbReference>
<dbReference type="InterPro" id="IPR038765">
    <property type="entry name" value="Papain-like_cys_pep_sf"/>
</dbReference>
<dbReference type="RefSeq" id="XP_033461332.1">
    <property type="nucleotide sequence ID" value="XM_033601204.1"/>
</dbReference>
<dbReference type="SUPFAM" id="SSF54001">
    <property type="entry name" value="Cysteine proteinases"/>
    <property type="match status" value="1"/>
</dbReference>
<dbReference type="Gene3D" id="3.40.395.10">
    <property type="entry name" value="Adenoviral Proteinase, Chain A"/>
    <property type="match status" value="1"/>
</dbReference>
<dbReference type="GO" id="GO:0006508">
    <property type="term" value="P:proteolysis"/>
    <property type="evidence" value="ECO:0007669"/>
    <property type="project" value="UniProtKB-KW"/>
</dbReference>
<dbReference type="InterPro" id="IPR003653">
    <property type="entry name" value="Peptidase_C48_C"/>
</dbReference>
<evidence type="ECO:0000256" key="3">
    <source>
        <dbReference type="ARBA" id="ARBA00022801"/>
    </source>
</evidence>
<name>A0A6J3M8B2_9PEZI</name>
<evidence type="ECO:0000256" key="2">
    <source>
        <dbReference type="ARBA" id="ARBA00022670"/>
    </source>
</evidence>
<dbReference type="PROSITE" id="PS50600">
    <property type="entry name" value="ULP_PROTEASE"/>
    <property type="match status" value="1"/>
</dbReference>
<dbReference type="Proteomes" id="UP000504637">
    <property type="component" value="Unplaced"/>
</dbReference>
<reference evidence="7" key="3">
    <citation type="submission" date="2025-08" db="UniProtKB">
        <authorList>
            <consortium name="RefSeq"/>
        </authorList>
    </citation>
    <scope>IDENTIFICATION</scope>
    <source>
        <strain evidence="7">CBS 342.82</strain>
    </source>
</reference>
<reference evidence="7" key="2">
    <citation type="submission" date="2020-04" db="EMBL/GenBank/DDBJ databases">
        <authorList>
            <consortium name="NCBI Genome Project"/>
        </authorList>
    </citation>
    <scope>NUCLEOTIDE SEQUENCE</scope>
    <source>
        <strain evidence="7">CBS 342.82</strain>
    </source>
</reference>
<keyword evidence="3" id="KW-0378">Hydrolase</keyword>
<proteinExistence type="inferred from homology"/>
<gene>
    <name evidence="7" type="ORF">K489DRAFT_316956</name>
</gene>
<evidence type="ECO:0000256" key="4">
    <source>
        <dbReference type="ARBA" id="ARBA00022807"/>
    </source>
</evidence>
<evidence type="ECO:0000313" key="6">
    <source>
        <dbReference type="Proteomes" id="UP000504637"/>
    </source>
</evidence>
<feature type="domain" description="Ubiquitin-like protease family profile" evidence="5">
    <location>
        <begin position="1"/>
        <end position="161"/>
    </location>
</feature>
<dbReference type="GO" id="GO:0019784">
    <property type="term" value="F:deNEDDylase activity"/>
    <property type="evidence" value="ECO:0007669"/>
    <property type="project" value="InterPro"/>
</dbReference>
<evidence type="ECO:0000256" key="1">
    <source>
        <dbReference type="ARBA" id="ARBA00005234"/>
    </source>
</evidence>